<evidence type="ECO:0000256" key="4">
    <source>
        <dbReference type="ARBA" id="ARBA00023136"/>
    </source>
</evidence>
<feature type="domain" description="RagB/SusD" evidence="6">
    <location>
        <begin position="319"/>
        <end position="608"/>
    </location>
</feature>
<dbReference type="EMBL" id="BMIK01000005">
    <property type="protein sequence ID" value="GGC27369.1"/>
    <property type="molecule type" value="Genomic_DNA"/>
</dbReference>
<dbReference type="PROSITE" id="PS51257">
    <property type="entry name" value="PROKAR_LIPOPROTEIN"/>
    <property type="match status" value="1"/>
</dbReference>
<evidence type="ECO:0000256" key="2">
    <source>
        <dbReference type="ARBA" id="ARBA00006275"/>
    </source>
</evidence>
<dbReference type="Gene3D" id="1.25.40.390">
    <property type="match status" value="1"/>
</dbReference>
<accession>A0ABQ1LTD8</accession>
<evidence type="ECO:0008006" key="10">
    <source>
        <dbReference type="Google" id="ProtNLM"/>
    </source>
</evidence>
<evidence type="ECO:0000256" key="3">
    <source>
        <dbReference type="ARBA" id="ARBA00022729"/>
    </source>
</evidence>
<organism evidence="8 9">
    <name type="scientific">Parapedobacter defluvii</name>
    <dbReference type="NCBI Taxonomy" id="2045106"/>
    <lineage>
        <taxon>Bacteria</taxon>
        <taxon>Pseudomonadati</taxon>
        <taxon>Bacteroidota</taxon>
        <taxon>Sphingobacteriia</taxon>
        <taxon>Sphingobacteriales</taxon>
        <taxon>Sphingobacteriaceae</taxon>
        <taxon>Parapedobacter</taxon>
    </lineage>
</organism>
<name>A0ABQ1LTD8_9SPHI</name>
<evidence type="ECO:0000313" key="9">
    <source>
        <dbReference type="Proteomes" id="UP000597338"/>
    </source>
</evidence>
<feature type="domain" description="SusD-like N-terminal" evidence="7">
    <location>
        <begin position="101"/>
        <end position="235"/>
    </location>
</feature>
<evidence type="ECO:0000256" key="5">
    <source>
        <dbReference type="ARBA" id="ARBA00023237"/>
    </source>
</evidence>
<comment type="similarity">
    <text evidence="2">Belongs to the SusD family.</text>
</comment>
<keyword evidence="9" id="KW-1185">Reference proteome</keyword>
<gene>
    <name evidence="8" type="ORF">GCM10011386_19240</name>
</gene>
<evidence type="ECO:0000259" key="6">
    <source>
        <dbReference type="Pfam" id="PF07980"/>
    </source>
</evidence>
<dbReference type="Proteomes" id="UP000597338">
    <property type="component" value="Unassembled WGS sequence"/>
</dbReference>
<evidence type="ECO:0000256" key="1">
    <source>
        <dbReference type="ARBA" id="ARBA00004442"/>
    </source>
</evidence>
<dbReference type="InterPro" id="IPR012944">
    <property type="entry name" value="SusD_RagB_dom"/>
</dbReference>
<evidence type="ECO:0000259" key="7">
    <source>
        <dbReference type="Pfam" id="PF14322"/>
    </source>
</evidence>
<comment type="caution">
    <text evidence="8">The sequence shown here is derived from an EMBL/GenBank/DDBJ whole genome shotgun (WGS) entry which is preliminary data.</text>
</comment>
<dbReference type="InterPro" id="IPR033985">
    <property type="entry name" value="SusD-like_N"/>
</dbReference>
<dbReference type="InterPro" id="IPR011990">
    <property type="entry name" value="TPR-like_helical_dom_sf"/>
</dbReference>
<dbReference type="Pfam" id="PF14322">
    <property type="entry name" value="SusD-like_3"/>
    <property type="match status" value="1"/>
</dbReference>
<protein>
    <recommendedName>
        <fullName evidence="10">Starch-binding associating with outer membrane</fullName>
    </recommendedName>
</protein>
<reference evidence="9" key="1">
    <citation type="journal article" date="2019" name="Int. J. Syst. Evol. Microbiol.">
        <title>The Global Catalogue of Microorganisms (GCM) 10K type strain sequencing project: providing services to taxonomists for standard genome sequencing and annotation.</title>
        <authorList>
            <consortium name="The Broad Institute Genomics Platform"/>
            <consortium name="The Broad Institute Genome Sequencing Center for Infectious Disease"/>
            <person name="Wu L."/>
            <person name="Ma J."/>
        </authorList>
    </citation>
    <scope>NUCLEOTIDE SEQUENCE [LARGE SCALE GENOMIC DNA]</scope>
    <source>
        <strain evidence="9">CGMCC 1.15342</strain>
    </source>
</reference>
<sequence>MKILIIIQMKKFVAFGLIAVVQLIVSSCQKGFLDKAPEEDIVIEEAFLQRRYAEAFLTDIYAGIPNEIYFTDMAEIQPFVIASDELNVPWPEKFAKLINRGSWNAFNVAGQIWKNMYEGIRKANIFLKYIELTPLDGSFTQVDKDRWIGEAVFLRAFYHFILMRIYGPVPIMDYAANLDDDFLQIKRRPLDECVSFVVSQCDEAIRLLPMQVVDSRHLGRPTAAAALALKARVLLYHASPLWNGNPDYAGFVDNEGTPLFSAAQSPDRWKIAAEANKQCIDRCEEAGYRLFRVAGNNPVANYQQLFITNHNEEVLFARNSGRDGWMERCAFPASLGGWNGWNPTQRIIDAYEMANGMAPITGYSGNGNPIINEASGYQESGYAASDDPSGRWLAGVRNMYVGRDPRFYATINFNGAGFGGRRLEFWQTGADGRGNAGRDYNTTGYLLKKFLEPSVNISRGEYSLKTWIFFRLGEFYLNYAEALNESDGPVPDVYYYVNAIRERAGMPPLPTGLSQAQMRERIRHERRIELAFETHRYFDCHRWKVAQQTESGAFQGMNVAAGTHLQDDAFYERTVFETRVFQAPTHYLFPIPQSEIDKSPGIVQNPGW</sequence>
<keyword evidence="5" id="KW-0998">Cell outer membrane</keyword>
<keyword evidence="3" id="KW-0732">Signal</keyword>
<evidence type="ECO:0000313" key="8">
    <source>
        <dbReference type="EMBL" id="GGC27369.1"/>
    </source>
</evidence>
<keyword evidence="4" id="KW-0472">Membrane</keyword>
<proteinExistence type="inferred from homology"/>
<comment type="subcellular location">
    <subcellularLocation>
        <location evidence="1">Cell outer membrane</location>
    </subcellularLocation>
</comment>
<dbReference type="SUPFAM" id="SSF48452">
    <property type="entry name" value="TPR-like"/>
    <property type="match status" value="1"/>
</dbReference>
<dbReference type="Pfam" id="PF07980">
    <property type="entry name" value="SusD_RagB"/>
    <property type="match status" value="1"/>
</dbReference>